<dbReference type="InterPro" id="IPR033140">
    <property type="entry name" value="Lipase_GDXG_put_SER_AS"/>
</dbReference>
<keyword evidence="6" id="KW-1185">Reference proteome</keyword>
<feature type="domain" description="Alpha/beta hydrolase fold-3" evidence="4">
    <location>
        <begin position="186"/>
        <end position="283"/>
    </location>
</feature>
<feature type="compositionally biased region" description="Low complexity" evidence="2">
    <location>
        <begin position="283"/>
        <end position="294"/>
    </location>
</feature>
<dbReference type="GO" id="GO:0016787">
    <property type="term" value="F:hydrolase activity"/>
    <property type="evidence" value="ECO:0007669"/>
    <property type="project" value="InterPro"/>
</dbReference>
<dbReference type="InterPro" id="IPR029058">
    <property type="entry name" value="AB_hydrolase_fold"/>
</dbReference>
<keyword evidence="3" id="KW-0732">Signal</keyword>
<dbReference type="Gene3D" id="3.40.50.1820">
    <property type="entry name" value="alpha/beta hydrolase"/>
    <property type="match status" value="1"/>
</dbReference>
<protein>
    <recommendedName>
        <fullName evidence="4">Alpha/beta hydrolase fold-3 domain-containing protein</fullName>
    </recommendedName>
</protein>
<evidence type="ECO:0000256" key="2">
    <source>
        <dbReference type="SAM" id="MobiDB-lite"/>
    </source>
</evidence>
<name>A0A811S7E6_9POAL</name>
<organism evidence="5 6">
    <name type="scientific">Miscanthus lutarioriparius</name>
    <dbReference type="NCBI Taxonomy" id="422564"/>
    <lineage>
        <taxon>Eukaryota</taxon>
        <taxon>Viridiplantae</taxon>
        <taxon>Streptophyta</taxon>
        <taxon>Embryophyta</taxon>
        <taxon>Tracheophyta</taxon>
        <taxon>Spermatophyta</taxon>
        <taxon>Magnoliopsida</taxon>
        <taxon>Liliopsida</taxon>
        <taxon>Poales</taxon>
        <taxon>Poaceae</taxon>
        <taxon>PACMAD clade</taxon>
        <taxon>Panicoideae</taxon>
        <taxon>Andropogonodae</taxon>
        <taxon>Andropogoneae</taxon>
        <taxon>Saccharinae</taxon>
        <taxon>Miscanthus</taxon>
    </lineage>
</organism>
<evidence type="ECO:0000313" key="6">
    <source>
        <dbReference type="Proteomes" id="UP000604825"/>
    </source>
</evidence>
<proteinExistence type="predicted"/>
<dbReference type="Proteomes" id="UP000604825">
    <property type="component" value="Unassembled WGS sequence"/>
</dbReference>
<gene>
    <name evidence="5" type="ORF">NCGR_LOCUS61339</name>
</gene>
<feature type="signal peptide" evidence="3">
    <location>
        <begin position="1"/>
        <end position="31"/>
    </location>
</feature>
<dbReference type="InterPro" id="IPR013094">
    <property type="entry name" value="AB_hydrolase_3"/>
</dbReference>
<evidence type="ECO:0000259" key="4">
    <source>
        <dbReference type="Pfam" id="PF07859"/>
    </source>
</evidence>
<feature type="compositionally biased region" description="Low complexity" evidence="2">
    <location>
        <begin position="81"/>
        <end position="105"/>
    </location>
</feature>
<evidence type="ECO:0000256" key="1">
    <source>
        <dbReference type="PROSITE-ProRule" id="PRU10038"/>
    </source>
</evidence>
<reference evidence="5" key="1">
    <citation type="submission" date="2020-10" db="EMBL/GenBank/DDBJ databases">
        <authorList>
            <person name="Han B."/>
            <person name="Lu T."/>
            <person name="Zhao Q."/>
            <person name="Huang X."/>
            <person name="Zhao Y."/>
        </authorList>
    </citation>
    <scope>NUCLEOTIDE SEQUENCE</scope>
</reference>
<feature type="region of interest" description="Disordered" evidence="2">
    <location>
        <begin position="56"/>
        <end position="105"/>
    </location>
</feature>
<dbReference type="AlphaFoldDB" id="A0A811S7E6"/>
<dbReference type="PANTHER" id="PTHR23024">
    <property type="entry name" value="ARYLACETAMIDE DEACETYLASE"/>
    <property type="match status" value="1"/>
</dbReference>
<feature type="chain" id="PRO_5032406981" description="Alpha/beta hydrolase fold-3 domain-containing protein" evidence="3">
    <location>
        <begin position="32"/>
        <end position="429"/>
    </location>
</feature>
<dbReference type="Pfam" id="PF07859">
    <property type="entry name" value="Abhydrolase_3"/>
    <property type="match status" value="1"/>
</dbReference>
<dbReference type="PROSITE" id="PS01174">
    <property type="entry name" value="LIPASE_GDXG_SER"/>
    <property type="match status" value="1"/>
</dbReference>
<evidence type="ECO:0000256" key="3">
    <source>
        <dbReference type="SAM" id="SignalP"/>
    </source>
</evidence>
<accession>A0A811S7E6</accession>
<feature type="active site" evidence="1">
    <location>
        <position position="273"/>
    </location>
</feature>
<dbReference type="PANTHER" id="PTHR23024:SF610">
    <property type="entry name" value="ALPHA_BETA HYDROLASE FOLD-3 DOMAIN-CONTAINING PROTEIN"/>
    <property type="match status" value="1"/>
</dbReference>
<feature type="region of interest" description="Disordered" evidence="2">
    <location>
        <begin position="283"/>
        <end position="308"/>
    </location>
</feature>
<evidence type="ECO:0000313" key="5">
    <source>
        <dbReference type="EMBL" id="CAD6337241.1"/>
    </source>
</evidence>
<dbReference type="SUPFAM" id="SSF53474">
    <property type="entry name" value="alpha/beta-Hydrolases"/>
    <property type="match status" value="1"/>
</dbReference>
<dbReference type="OrthoDB" id="408631at2759"/>
<sequence length="429" mass="45992">MAMRMRSYVRCLVHLVLPFLFFASLLYQSTRQPLLDVAVSDITAVATEGAEGNVLTDAPLASGDANVTTNKDGESKVVTNAPPASAAAEPDSDITTTASTAGSSTNGDADTIVFDFRPYVFVYKSERVHRFHGTETVPPGVDALTGVASTDVAGANGVGVRLYLLPKNHRMGRRGKKKKNKKLPVLLYFHGGAFVIESPFSPPYHAFLNILVAKAGIVAVSVDYHLAPEHPLPAAYHDAWAALWWMASNCISRPKALLADHGDAMHIFLAGDSAGGNITHNLAPGGASRTGAPAARRRGHRRCRPPDPVLLGQGSGGYGIDDPHVNPLAALGAWRGMAGERVLVTIAGRDNFWDRAVAYVEGLRRNGWRGEVETYVTEGVARMHFLGNPRSEKAERETDKVAEFIAGGGRVAVARPCSSIFLGHVWYHG</sequence>
<dbReference type="EMBL" id="CAJGYO010000018">
    <property type="protein sequence ID" value="CAD6337241.1"/>
    <property type="molecule type" value="Genomic_DNA"/>
</dbReference>
<dbReference type="InterPro" id="IPR050466">
    <property type="entry name" value="Carboxylest/Gibb_receptor"/>
</dbReference>
<comment type="caution">
    <text evidence="5">The sequence shown here is derived from an EMBL/GenBank/DDBJ whole genome shotgun (WGS) entry which is preliminary data.</text>
</comment>